<dbReference type="EMBL" id="CAJVQA010010466">
    <property type="protein sequence ID" value="CAG8697108.1"/>
    <property type="molecule type" value="Genomic_DNA"/>
</dbReference>
<organism evidence="1 2">
    <name type="scientific">Cetraspora pellucida</name>
    <dbReference type="NCBI Taxonomy" id="1433469"/>
    <lineage>
        <taxon>Eukaryota</taxon>
        <taxon>Fungi</taxon>
        <taxon>Fungi incertae sedis</taxon>
        <taxon>Mucoromycota</taxon>
        <taxon>Glomeromycotina</taxon>
        <taxon>Glomeromycetes</taxon>
        <taxon>Diversisporales</taxon>
        <taxon>Gigasporaceae</taxon>
        <taxon>Cetraspora</taxon>
    </lineage>
</organism>
<gene>
    <name evidence="1" type="ORF">CPELLU_LOCUS11623</name>
</gene>
<dbReference type="OrthoDB" id="2477600at2759"/>
<protein>
    <submittedName>
        <fullName evidence="1">20507_t:CDS:1</fullName>
    </submittedName>
</protein>
<proteinExistence type="predicted"/>
<evidence type="ECO:0000313" key="2">
    <source>
        <dbReference type="Proteomes" id="UP000789759"/>
    </source>
</evidence>
<evidence type="ECO:0000313" key="1">
    <source>
        <dbReference type="EMBL" id="CAG8697108.1"/>
    </source>
</evidence>
<accession>A0A9N9EYH1</accession>
<dbReference type="AlphaFoldDB" id="A0A9N9EYH1"/>
<feature type="non-terminal residue" evidence="1">
    <location>
        <position position="1"/>
    </location>
</feature>
<name>A0A9N9EYH1_9GLOM</name>
<comment type="caution">
    <text evidence="1">The sequence shown here is derived from an EMBL/GenBank/DDBJ whole genome shotgun (WGS) entry which is preliminary data.</text>
</comment>
<dbReference type="Proteomes" id="UP000789759">
    <property type="component" value="Unassembled WGS sequence"/>
</dbReference>
<keyword evidence="2" id="KW-1185">Reference proteome</keyword>
<reference evidence="1" key="1">
    <citation type="submission" date="2021-06" db="EMBL/GenBank/DDBJ databases">
        <authorList>
            <person name="Kallberg Y."/>
            <person name="Tangrot J."/>
            <person name="Rosling A."/>
        </authorList>
    </citation>
    <scope>NUCLEOTIDE SEQUENCE</scope>
    <source>
        <strain evidence="1">FL966</strain>
    </source>
</reference>
<sequence length="55" mass="6593">PAWTHPTLDFLIFHKDNEYPALFKIPTPIKFLRELADFAEKQFMKINKTNHNINH</sequence>